<comment type="catalytic activity">
    <reaction evidence="9">
        <text>DNA(n) + a 2'-deoxyribonucleoside 5'-triphosphate = DNA(n+1) + diphosphate</text>
        <dbReference type="Rhea" id="RHEA:22508"/>
        <dbReference type="Rhea" id="RHEA-COMP:17339"/>
        <dbReference type="Rhea" id="RHEA-COMP:17340"/>
        <dbReference type="ChEBI" id="CHEBI:33019"/>
        <dbReference type="ChEBI" id="CHEBI:61560"/>
        <dbReference type="ChEBI" id="CHEBI:173112"/>
        <dbReference type="EC" id="2.7.7.7"/>
    </reaction>
</comment>
<keyword evidence="3 12" id="KW-0808">Transferase</keyword>
<dbReference type="Gene3D" id="3.40.50.300">
    <property type="entry name" value="P-loop containing nucleotide triphosphate hydrolases"/>
    <property type="match status" value="1"/>
</dbReference>
<protein>
    <recommendedName>
        <fullName evidence="2">DNA polymerase III subunit delta'</fullName>
        <ecNumber evidence="1">2.7.7.7</ecNumber>
    </recommendedName>
</protein>
<dbReference type="InterPro" id="IPR008921">
    <property type="entry name" value="DNA_pol3_clamp-load_cplx_C"/>
</dbReference>
<dbReference type="Pfam" id="PF09115">
    <property type="entry name" value="DNApol3-delta_C"/>
    <property type="match status" value="1"/>
</dbReference>
<evidence type="ECO:0000256" key="7">
    <source>
        <dbReference type="ARBA" id="ARBA00026073"/>
    </source>
</evidence>
<dbReference type="InterPro" id="IPR048731">
    <property type="entry name" value="HolB_lid-gammaproteobact"/>
</dbReference>
<evidence type="ECO:0000259" key="11">
    <source>
        <dbReference type="Pfam" id="PF21500"/>
    </source>
</evidence>
<dbReference type="GO" id="GO:0003677">
    <property type="term" value="F:DNA binding"/>
    <property type="evidence" value="ECO:0007669"/>
    <property type="project" value="InterPro"/>
</dbReference>
<dbReference type="Proteomes" id="UP000294368">
    <property type="component" value="Chromosome"/>
</dbReference>
<dbReference type="EC" id="2.7.7.7" evidence="1"/>
<dbReference type="PANTHER" id="PTHR11669">
    <property type="entry name" value="REPLICATION FACTOR C / DNA POLYMERASE III GAMMA-TAU SUBUNIT"/>
    <property type="match status" value="1"/>
</dbReference>
<organism evidence="12 13">
    <name type="scientific">Candidatus Erwinia haradaeae</name>
    <dbReference type="NCBI Taxonomy" id="1922217"/>
    <lineage>
        <taxon>Bacteria</taxon>
        <taxon>Pseudomonadati</taxon>
        <taxon>Pseudomonadota</taxon>
        <taxon>Gammaproteobacteria</taxon>
        <taxon>Enterobacterales</taxon>
        <taxon>Erwiniaceae</taxon>
        <taxon>Erwinia</taxon>
    </lineage>
</organism>
<feature type="domain" description="DNA polymerase III delta subunit C-terminal" evidence="10">
    <location>
        <begin position="209"/>
        <end position="320"/>
    </location>
</feature>
<feature type="domain" description="DNA polymerase III subunit delta' AAA+ ATPase lid" evidence="11">
    <location>
        <begin position="167"/>
        <end position="205"/>
    </location>
</feature>
<evidence type="ECO:0000256" key="2">
    <source>
        <dbReference type="ARBA" id="ARBA00014363"/>
    </source>
</evidence>
<dbReference type="SUPFAM" id="SSF48019">
    <property type="entry name" value="post-AAA+ oligomerization domain-like"/>
    <property type="match status" value="1"/>
</dbReference>
<evidence type="ECO:0000256" key="4">
    <source>
        <dbReference type="ARBA" id="ARBA00022695"/>
    </source>
</evidence>
<dbReference type="GO" id="GO:0006261">
    <property type="term" value="P:DNA-templated DNA replication"/>
    <property type="evidence" value="ECO:0007669"/>
    <property type="project" value="TreeGrafter"/>
</dbReference>
<dbReference type="RefSeq" id="WP_157988672.1">
    <property type="nucleotide sequence ID" value="NZ_LR217715.1"/>
</dbReference>
<evidence type="ECO:0000256" key="5">
    <source>
        <dbReference type="ARBA" id="ARBA00022705"/>
    </source>
</evidence>
<keyword evidence="5" id="KW-0235">DNA replication</keyword>
<dbReference type="PANTHER" id="PTHR11669:SF8">
    <property type="entry name" value="DNA POLYMERASE III SUBUNIT DELTA"/>
    <property type="match status" value="1"/>
</dbReference>
<keyword evidence="4 12" id="KW-0548">Nucleotidyltransferase</keyword>
<dbReference type="InterPro" id="IPR015199">
    <property type="entry name" value="DNA_pol_III_delta_C"/>
</dbReference>
<dbReference type="InterPro" id="IPR027417">
    <property type="entry name" value="P-loop_NTPase"/>
</dbReference>
<keyword evidence="6" id="KW-0239">DNA-directed DNA polymerase</keyword>
<dbReference type="InterPro" id="IPR050238">
    <property type="entry name" value="DNA_Rep/Repair_Clamp_Loader"/>
</dbReference>
<comment type="function">
    <text evidence="8">DNA polymerase III is a complex, multichain enzyme responsible for most of the replicative synthesis in bacteria. This DNA polymerase also exhibits 3' to 5' exonuclease activity.</text>
</comment>
<evidence type="ECO:0000256" key="3">
    <source>
        <dbReference type="ARBA" id="ARBA00022679"/>
    </source>
</evidence>
<reference evidence="12 13" key="1">
    <citation type="submission" date="2019-02" db="EMBL/GenBank/DDBJ databases">
        <authorList>
            <person name="Manzano-Marin A."/>
            <person name="Manzano-Marin A."/>
        </authorList>
    </citation>
    <scope>NUCLEOTIDE SEQUENCE [LARGE SCALE GENOMIC DNA]</scope>
    <source>
        <strain evidence="12 13">ErCikochiana</strain>
    </source>
</reference>
<evidence type="ECO:0000313" key="12">
    <source>
        <dbReference type="EMBL" id="VFP83333.1"/>
    </source>
</evidence>
<dbReference type="OrthoDB" id="9811073at2"/>
<gene>
    <name evidence="12" type="primary">holB</name>
    <name evidence="12" type="ORF">ERCIKOCA2762_582</name>
</gene>
<sequence length="325" mass="36876">MRWYPWLNSSYHTIITQHIAHRGHHALLIQALPGMGVEILIREVARWLMCYDRQGVKSCGQCHSCGLMLSGTHPDMHKIEIQKNTNTIGIDIARGVIAKLYQHSHLGGAKIVLLLDAYKLTESAAHALLKTLEEPSSNTWFFLTVHDPSYLLMTLRSRCLLLKLPIPDEAFSLHWIKQQHSSEHNGCHTALRLSSGAPLEALELLTGSSWKQRLLVCSRLSEALHGDLLSLLPVLNDNNAIKRINWLCSLLIDAEKYRKGAGEFVSNLDNLPLIIKIVRLLSSPMLHESLDTWTRCYKRLLTIEGVNSELLLTEQLLRWERALKK</sequence>
<dbReference type="Gene3D" id="1.20.272.10">
    <property type="match status" value="1"/>
</dbReference>
<dbReference type="GO" id="GO:0009360">
    <property type="term" value="C:DNA polymerase III complex"/>
    <property type="evidence" value="ECO:0007669"/>
    <property type="project" value="InterPro"/>
</dbReference>
<evidence type="ECO:0000256" key="1">
    <source>
        <dbReference type="ARBA" id="ARBA00012417"/>
    </source>
</evidence>
<evidence type="ECO:0000259" key="10">
    <source>
        <dbReference type="Pfam" id="PF09115"/>
    </source>
</evidence>
<dbReference type="GO" id="GO:0003887">
    <property type="term" value="F:DNA-directed DNA polymerase activity"/>
    <property type="evidence" value="ECO:0007669"/>
    <property type="project" value="UniProtKB-KW"/>
</dbReference>
<dbReference type="AlphaFoldDB" id="A0A451DAG0"/>
<evidence type="ECO:0000256" key="8">
    <source>
        <dbReference type="ARBA" id="ARBA00037724"/>
    </source>
</evidence>
<evidence type="ECO:0000256" key="9">
    <source>
        <dbReference type="ARBA" id="ARBA00049244"/>
    </source>
</evidence>
<dbReference type="SUPFAM" id="SSF52540">
    <property type="entry name" value="P-loop containing nucleoside triphosphate hydrolases"/>
    <property type="match status" value="1"/>
</dbReference>
<accession>A0A451DAG0</accession>
<comment type="subunit">
    <text evidence="7">DNA polymerase III contains a core (composed of alpha, epsilon and theta chains) that associates with a tau subunit. This core dimerizes to form the POLIII' complex. PolIII' associates with the gamma complex (composed of gamma, delta, delta', psi and chi chains) and with the beta chain to form the complete DNA polymerase III complex.</text>
</comment>
<name>A0A451DAG0_9GAMM</name>
<dbReference type="Pfam" id="PF21500">
    <property type="entry name" value="HolB_lid"/>
    <property type="match status" value="1"/>
</dbReference>
<dbReference type="EMBL" id="LR217715">
    <property type="protein sequence ID" value="VFP83333.1"/>
    <property type="molecule type" value="Genomic_DNA"/>
</dbReference>
<dbReference type="Pfam" id="PF13177">
    <property type="entry name" value="DNA_pol3_delta2"/>
    <property type="match status" value="1"/>
</dbReference>
<proteinExistence type="predicted"/>
<evidence type="ECO:0000256" key="6">
    <source>
        <dbReference type="ARBA" id="ARBA00022932"/>
    </source>
</evidence>
<evidence type="ECO:0000313" key="13">
    <source>
        <dbReference type="Proteomes" id="UP000294368"/>
    </source>
</evidence>